<keyword evidence="2" id="KW-1185">Reference proteome</keyword>
<name>A0A8J9ZVE6_BRALA</name>
<protein>
    <submittedName>
        <fullName evidence="1">Hypp2933 protein</fullName>
    </submittedName>
</protein>
<proteinExistence type="predicted"/>
<reference evidence="1" key="1">
    <citation type="submission" date="2022-01" db="EMBL/GenBank/DDBJ databases">
        <authorList>
            <person name="Braso-Vives M."/>
        </authorList>
    </citation>
    <scope>NUCLEOTIDE SEQUENCE</scope>
</reference>
<evidence type="ECO:0000313" key="2">
    <source>
        <dbReference type="Proteomes" id="UP000838412"/>
    </source>
</evidence>
<dbReference type="Proteomes" id="UP000838412">
    <property type="component" value="Chromosome 4"/>
</dbReference>
<dbReference type="EMBL" id="OV696689">
    <property type="protein sequence ID" value="CAH1264334.1"/>
    <property type="molecule type" value="Genomic_DNA"/>
</dbReference>
<organism evidence="1 2">
    <name type="scientific">Branchiostoma lanceolatum</name>
    <name type="common">Common lancelet</name>
    <name type="synonym">Amphioxus lanceolatum</name>
    <dbReference type="NCBI Taxonomy" id="7740"/>
    <lineage>
        <taxon>Eukaryota</taxon>
        <taxon>Metazoa</taxon>
        <taxon>Chordata</taxon>
        <taxon>Cephalochordata</taxon>
        <taxon>Leptocardii</taxon>
        <taxon>Amphioxiformes</taxon>
        <taxon>Branchiostomatidae</taxon>
        <taxon>Branchiostoma</taxon>
    </lineage>
</organism>
<dbReference type="AlphaFoldDB" id="A0A8J9ZVE6"/>
<accession>A0A8J9ZVE6</accession>
<evidence type="ECO:0000313" key="1">
    <source>
        <dbReference type="EMBL" id="CAH1264334.1"/>
    </source>
</evidence>
<sequence length="66" mass="7174">MPDIFENSSVSAEFSVGHLYTTGTWSDPLGSDPRGRSLDRATRTLNEPLTTVVPFVETAFKLGTCP</sequence>
<gene>
    <name evidence="1" type="primary">Hypp2933</name>
    <name evidence="1" type="ORF">BLAG_LOCUS18729</name>
</gene>